<dbReference type="RefSeq" id="WP_166331425.1">
    <property type="nucleotide sequence ID" value="NZ_CP049933.1"/>
</dbReference>
<feature type="domain" description="ABM" evidence="1">
    <location>
        <begin position="14"/>
        <end position="70"/>
    </location>
</feature>
<reference evidence="2 3" key="1">
    <citation type="submission" date="2020-03" db="EMBL/GenBank/DDBJ databases">
        <title>Leucobacter sp. nov., isolated from beetles.</title>
        <authorList>
            <person name="Hyun D.-W."/>
            <person name="Bae J.-W."/>
        </authorList>
    </citation>
    <scope>NUCLEOTIDE SEQUENCE [LARGE SCALE GENOMIC DNA]</scope>
    <source>
        <strain evidence="2 3">HDW9A</strain>
    </source>
</reference>
<evidence type="ECO:0000313" key="2">
    <source>
        <dbReference type="EMBL" id="QIM19180.1"/>
    </source>
</evidence>
<keyword evidence="2" id="KW-0560">Oxidoreductase</keyword>
<gene>
    <name evidence="2" type="ORF">G7066_12490</name>
</gene>
<dbReference type="SUPFAM" id="SSF54909">
    <property type="entry name" value="Dimeric alpha+beta barrel"/>
    <property type="match status" value="1"/>
</dbReference>
<organism evidence="2 3">
    <name type="scientific">Leucobacter coleopterorum</name>
    <dbReference type="NCBI Taxonomy" id="2714933"/>
    <lineage>
        <taxon>Bacteria</taxon>
        <taxon>Bacillati</taxon>
        <taxon>Actinomycetota</taxon>
        <taxon>Actinomycetes</taxon>
        <taxon>Micrococcales</taxon>
        <taxon>Microbacteriaceae</taxon>
        <taxon>Leucobacter</taxon>
    </lineage>
</organism>
<dbReference type="Proteomes" id="UP000503441">
    <property type="component" value="Chromosome"/>
</dbReference>
<dbReference type="Pfam" id="PF03992">
    <property type="entry name" value="ABM"/>
    <property type="match status" value="1"/>
</dbReference>
<name>A0ABX6JXX9_9MICO</name>
<accession>A0ABX6JXX9</accession>
<keyword evidence="2" id="KW-0503">Monooxygenase</keyword>
<keyword evidence="3" id="KW-1185">Reference proteome</keyword>
<dbReference type="GO" id="GO:0004497">
    <property type="term" value="F:monooxygenase activity"/>
    <property type="evidence" value="ECO:0007669"/>
    <property type="project" value="UniProtKB-KW"/>
</dbReference>
<protein>
    <submittedName>
        <fullName evidence="2">Antibiotic biosynthesis monooxygenase</fullName>
    </submittedName>
</protein>
<evidence type="ECO:0000259" key="1">
    <source>
        <dbReference type="Pfam" id="PF03992"/>
    </source>
</evidence>
<dbReference type="InterPro" id="IPR011008">
    <property type="entry name" value="Dimeric_a/b-barrel"/>
</dbReference>
<dbReference type="Gene3D" id="3.30.70.100">
    <property type="match status" value="1"/>
</dbReference>
<evidence type="ECO:0000313" key="3">
    <source>
        <dbReference type="Proteomes" id="UP000503441"/>
    </source>
</evidence>
<dbReference type="EMBL" id="CP049933">
    <property type="protein sequence ID" value="QIM19180.1"/>
    <property type="molecule type" value="Genomic_DNA"/>
</dbReference>
<proteinExistence type="predicted"/>
<sequence>MTEVRLTGKLICATAEEAALVATLLPHHVELTRAEVGCLSFEVTQTADPLVWSVNERFDSEAAFQLHQDRVATSEWGRQTAGIARDYTIEGLSAG</sequence>
<dbReference type="InterPro" id="IPR007138">
    <property type="entry name" value="ABM_dom"/>
</dbReference>